<keyword evidence="3 9" id="KW-0547">Nucleotide-binding</keyword>
<dbReference type="GO" id="GO:0005829">
    <property type="term" value="C:cytosol"/>
    <property type="evidence" value="ECO:0007669"/>
    <property type="project" value="TreeGrafter"/>
</dbReference>
<evidence type="ECO:0000256" key="10">
    <source>
        <dbReference type="RuleBase" id="RU003756"/>
    </source>
</evidence>
<dbReference type="SMART" id="SM00534">
    <property type="entry name" value="MUTSac"/>
    <property type="match status" value="1"/>
</dbReference>
<dbReference type="InterPro" id="IPR045076">
    <property type="entry name" value="MutS"/>
</dbReference>
<dbReference type="GO" id="GO:0140664">
    <property type="term" value="F:ATP-dependent DNA damage sensor activity"/>
    <property type="evidence" value="ECO:0007669"/>
    <property type="project" value="InterPro"/>
</dbReference>
<protein>
    <recommendedName>
        <fullName evidence="2 9">DNA mismatch repair protein MutS</fullName>
    </recommendedName>
</protein>
<dbReference type="Gene3D" id="3.30.420.110">
    <property type="entry name" value="MutS, connector domain"/>
    <property type="match status" value="1"/>
</dbReference>
<dbReference type="SUPFAM" id="SSF48334">
    <property type="entry name" value="DNA repair protein MutS, domain III"/>
    <property type="match status" value="1"/>
</dbReference>
<dbReference type="SUPFAM" id="SSF53150">
    <property type="entry name" value="DNA repair protein MutS, domain II"/>
    <property type="match status" value="1"/>
</dbReference>
<evidence type="ECO:0000256" key="11">
    <source>
        <dbReference type="SAM" id="MobiDB-lite"/>
    </source>
</evidence>
<dbReference type="GO" id="GO:0030983">
    <property type="term" value="F:mismatched DNA binding"/>
    <property type="evidence" value="ECO:0007669"/>
    <property type="project" value="InterPro"/>
</dbReference>
<dbReference type="InterPro" id="IPR036678">
    <property type="entry name" value="MutS_con_dom_sf"/>
</dbReference>
<dbReference type="NCBIfam" id="NF003810">
    <property type="entry name" value="PRK05399.1"/>
    <property type="match status" value="1"/>
</dbReference>
<dbReference type="InterPro" id="IPR005748">
    <property type="entry name" value="DNA_mismatch_repair_MutS"/>
</dbReference>
<evidence type="ECO:0000256" key="2">
    <source>
        <dbReference type="ARBA" id="ARBA00021982"/>
    </source>
</evidence>
<dbReference type="Gene3D" id="3.40.50.300">
    <property type="entry name" value="P-loop containing nucleotide triphosphate hydrolases"/>
    <property type="match status" value="1"/>
</dbReference>
<proteinExistence type="inferred from homology"/>
<dbReference type="Gene3D" id="3.40.1170.10">
    <property type="entry name" value="DNA repair protein MutS, domain I"/>
    <property type="match status" value="1"/>
</dbReference>
<evidence type="ECO:0000256" key="3">
    <source>
        <dbReference type="ARBA" id="ARBA00022741"/>
    </source>
</evidence>
<dbReference type="InterPro" id="IPR007861">
    <property type="entry name" value="DNA_mismatch_repair_MutS_clamp"/>
</dbReference>
<dbReference type="Gene3D" id="6.10.140.430">
    <property type="match status" value="1"/>
</dbReference>
<dbReference type="CDD" id="cd03284">
    <property type="entry name" value="ABC_MutS1"/>
    <property type="match status" value="1"/>
</dbReference>
<dbReference type="GO" id="GO:0005524">
    <property type="term" value="F:ATP binding"/>
    <property type="evidence" value="ECO:0007669"/>
    <property type="project" value="UniProtKB-UniRule"/>
</dbReference>
<evidence type="ECO:0000256" key="9">
    <source>
        <dbReference type="HAMAP-Rule" id="MF_00096"/>
    </source>
</evidence>
<comment type="similarity">
    <text evidence="1 9 10">Belongs to the DNA mismatch repair MutS family.</text>
</comment>
<feature type="domain" description="DNA mismatch repair proteins mutS family" evidence="12">
    <location>
        <begin position="736"/>
        <end position="752"/>
    </location>
</feature>
<keyword evidence="7 9" id="KW-0234">DNA repair</keyword>
<dbReference type="SUPFAM" id="SSF55271">
    <property type="entry name" value="DNA repair protein MutS, domain I"/>
    <property type="match status" value="1"/>
</dbReference>
<evidence type="ECO:0000256" key="6">
    <source>
        <dbReference type="ARBA" id="ARBA00023125"/>
    </source>
</evidence>
<dbReference type="Pfam" id="PF05192">
    <property type="entry name" value="MutS_III"/>
    <property type="match status" value="1"/>
</dbReference>
<dbReference type="InterPro" id="IPR000432">
    <property type="entry name" value="DNA_mismatch_repair_MutS_C"/>
</dbReference>
<dbReference type="AlphaFoldDB" id="A0A9W6MUU0"/>
<evidence type="ECO:0000256" key="1">
    <source>
        <dbReference type="ARBA" id="ARBA00006271"/>
    </source>
</evidence>
<reference evidence="13" key="2">
    <citation type="submission" date="2023-01" db="EMBL/GenBank/DDBJ databases">
        <authorList>
            <person name="Sun Q."/>
            <person name="Evtushenko L."/>
        </authorList>
    </citation>
    <scope>NUCLEOTIDE SEQUENCE</scope>
    <source>
        <strain evidence="13">VKM B-2347</strain>
    </source>
</reference>
<dbReference type="Pfam" id="PF01624">
    <property type="entry name" value="MutS_I"/>
    <property type="match status" value="1"/>
</dbReference>
<evidence type="ECO:0000256" key="7">
    <source>
        <dbReference type="ARBA" id="ARBA00023204"/>
    </source>
</evidence>
<evidence type="ECO:0000256" key="8">
    <source>
        <dbReference type="ARBA" id="ARBA00024647"/>
    </source>
</evidence>
<feature type="compositionally biased region" description="Pro residues" evidence="11">
    <location>
        <begin position="19"/>
        <end position="30"/>
    </location>
</feature>
<evidence type="ECO:0000313" key="14">
    <source>
        <dbReference type="Proteomes" id="UP001143372"/>
    </source>
</evidence>
<dbReference type="PANTHER" id="PTHR11361:SF34">
    <property type="entry name" value="DNA MISMATCH REPAIR PROTEIN MSH1, MITOCHONDRIAL"/>
    <property type="match status" value="1"/>
</dbReference>
<comment type="function">
    <text evidence="8 9">This protein is involved in the repair of mismatches in DNA. It is possible that it carries out the mismatch recognition step. This protein has a weak ATPase activity.</text>
</comment>
<dbReference type="EMBL" id="BSFI01000004">
    <property type="protein sequence ID" value="GLK67166.1"/>
    <property type="molecule type" value="Genomic_DNA"/>
</dbReference>
<dbReference type="FunFam" id="3.40.1170.10:FF:000001">
    <property type="entry name" value="DNA mismatch repair protein MutS"/>
    <property type="match status" value="1"/>
</dbReference>
<keyword evidence="14" id="KW-1185">Reference proteome</keyword>
<dbReference type="GO" id="GO:0003684">
    <property type="term" value="F:damaged DNA binding"/>
    <property type="evidence" value="ECO:0007669"/>
    <property type="project" value="UniProtKB-UniRule"/>
</dbReference>
<keyword evidence="5 9" id="KW-0067">ATP-binding</keyword>
<feature type="region of interest" description="Disordered" evidence="11">
    <location>
        <begin position="1"/>
        <end position="30"/>
    </location>
</feature>
<accession>A0A9W6MUU0</accession>
<dbReference type="Proteomes" id="UP001143372">
    <property type="component" value="Unassembled WGS sequence"/>
</dbReference>
<keyword evidence="4 9" id="KW-0227">DNA damage</keyword>
<gene>
    <name evidence="9 13" type="primary">mutS</name>
    <name evidence="13" type="ORF">GCM10008179_08040</name>
</gene>
<keyword evidence="6 9" id="KW-0238">DNA-binding</keyword>
<evidence type="ECO:0000256" key="5">
    <source>
        <dbReference type="ARBA" id="ARBA00022840"/>
    </source>
</evidence>
<dbReference type="PANTHER" id="PTHR11361">
    <property type="entry name" value="DNA MISMATCH REPAIR PROTEIN MUTS FAMILY MEMBER"/>
    <property type="match status" value="1"/>
</dbReference>
<dbReference type="InterPro" id="IPR027417">
    <property type="entry name" value="P-loop_NTPase"/>
</dbReference>
<dbReference type="HAMAP" id="MF_00096">
    <property type="entry name" value="MutS"/>
    <property type="match status" value="1"/>
</dbReference>
<dbReference type="Pfam" id="PF05190">
    <property type="entry name" value="MutS_IV"/>
    <property type="match status" value="1"/>
</dbReference>
<dbReference type="Pfam" id="PF00488">
    <property type="entry name" value="MutS_V"/>
    <property type="match status" value="1"/>
</dbReference>
<dbReference type="InterPro" id="IPR007696">
    <property type="entry name" value="DNA_mismatch_repair_MutS_core"/>
</dbReference>
<organism evidence="13 14">
    <name type="scientific">Hansschlegelia plantiphila</name>
    <dbReference type="NCBI Taxonomy" id="374655"/>
    <lineage>
        <taxon>Bacteria</taxon>
        <taxon>Pseudomonadati</taxon>
        <taxon>Pseudomonadota</taxon>
        <taxon>Alphaproteobacteria</taxon>
        <taxon>Hyphomicrobiales</taxon>
        <taxon>Methylopilaceae</taxon>
        <taxon>Hansschlegelia</taxon>
    </lineage>
</organism>
<dbReference type="InterPro" id="IPR036187">
    <property type="entry name" value="DNA_mismatch_repair_MutS_sf"/>
</dbReference>
<dbReference type="InterPro" id="IPR017261">
    <property type="entry name" value="DNA_mismatch_repair_MutS/MSH"/>
</dbReference>
<dbReference type="NCBIfam" id="TIGR01070">
    <property type="entry name" value="mutS1"/>
    <property type="match status" value="1"/>
</dbReference>
<dbReference type="SUPFAM" id="SSF52540">
    <property type="entry name" value="P-loop containing nucleoside triphosphate hydrolases"/>
    <property type="match status" value="1"/>
</dbReference>
<feature type="binding site" evidence="9">
    <location>
        <begin position="662"/>
        <end position="669"/>
    </location>
    <ligand>
        <name>ATP</name>
        <dbReference type="ChEBI" id="CHEBI:30616"/>
    </ligand>
</feature>
<name>A0A9W6MUU0_9HYPH</name>
<dbReference type="Gene3D" id="1.10.1420.10">
    <property type="match status" value="2"/>
</dbReference>
<sequence>MSLDDVVAEPGRQPLTVPSNPPVPPPAPPTPMMAQYIEIKNANPDSILFYRMGDFYEMFFDDAEVASRALGIALTKRGKHLGEDIPMCGVPVERADDYLQRLIQAGHRVAVCEQTEDPKEAKKRGAKSVVRRDVIRLVTPGTLTEDALLEPRQANLLVAIARGRSAAGGMAFGIASVDVSTGAFAVSEVAAEGLSAALARLDAAEILVPDALIEELGPPLSETRAAVTPVGRDLVDPARAEARLAAHFGVATTESFGALTKPELTAASAIVGYLERTQLASRPPLSRPTREGRGAVMEIDAATRANLELVRRLSGEREGSLLDAVDSCVTAGGSRLLASRIAGPLLDPAAIAARHDAVAAFVEAPDLRRSVRSALSSAPDLARAAQRVAFGRGGPRDLAAIRDALAAAEALASRLGTIDDAPAEIASIAAALGAADHALARELAETLADELPLLKRDGGFVRAGCDGELDATRALRDESRKVIAQLQQAYAEATDVRTLRIKHNNVLGYFIEVPQAHGERLVKPPHVETFVHRQTMAGAMRFTTTDLGDLERRIGEAAGAALKLELDAFERLAARVAESWASLAACAAALAALDVTAALAEVAVAKAYVRPHVDDSLDFRLEGARHPVVETALRASGKPFVPNDADLSAPDGGGGLIQLVTGPNMGGKSTYLRQAALCAVLAQAGAFVPATAAHIGVVDRLFSRVGAADDLARGRSTFMVEMVETAAILNSAGPRSLVILDEIGRGTATFDGLSIAWAAIEHLHEVNRCRALFATHFHELTALARRLPRLRNATVRVAEWKGEVLFLHEVAAGIADRSYGIQVAKLAGLPNSVVRRAKAVLDELEAADRASPVERMIDDLPLFAAARKPPEPQADAAVEALDAIDPDALTPREALEALYRLKALRKD</sequence>
<evidence type="ECO:0000256" key="4">
    <source>
        <dbReference type="ARBA" id="ARBA00022763"/>
    </source>
</evidence>
<evidence type="ECO:0000259" key="12">
    <source>
        <dbReference type="PROSITE" id="PS00486"/>
    </source>
</evidence>
<dbReference type="InterPro" id="IPR016151">
    <property type="entry name" value="DNA_mismatch_repair_MutS_N"/>
</dbReference>
<evidence type="ECO:0000313" key="13">
    <source>
        <dbReference type="EMBL" id="GLK67166.1"/>
    </source>
</evidence>
<dbReference type="GO" id="GO:0006298">
    <property type="term" value="P:mismatch repair"/>
    <property type="evidence" value="ECO:0007669"/>
    <property type="project" value="UniProtKB-UniRule"/>
</dbReference>
<dbReference type="PROSITE" id="PS00486">
    <property type="entry name" value="DNA_MISMATCH_REPAIR_2"/>
    <property type="match status" value="1"/>
</dbReference>
<dbReference type="InterPro" id="IPR007860">
    <property type="entry name" value="DNA_mmatch_repair_MutS_con_dom"/>
</dbReference>
<dbReference type="Pfam" id="PF05188">
    <property type="entry name" value="MutS_II"/>
    <property type="match status" value="1"/>
</dbReference>
<dbReference type="SMART" id="SM00533">
    <property type="entry name" value="MUTSd"/>
    <property type="match status" value="1"/>
</dbReference>
<comment type="caution">
    <text evidence="13">The sequence shown here is derived from an EMBL/GenBank/DDBJ whole genome shotgun (WGS) entry which is preliminary data.</text>
</comment>
<reference evidence="13" key="1">
    <citation type="journal article" date="2014" name="Int. J. Syst. Evol. Microbiol.">
        <title>Complete genome sequence of Corynebacterium casei LMG S-19264T (=DSM 44701T), isolated from a smear-ripened cheese.</title>
        <authorList>
            <consortium name="US DOE Joint Genome Institute (JGI-PGF)"/>
            <person name="Walter F."/>
            <person name="Albersmeier A."/>
            <person name="Kalinowski J."/>
            <person name="Ruckert C."/>
        </authorList>
    </citation>
    <scope>NUCLEOTIDE SEQUENCE</scope>
    <source>
        <strain evidence="13">VKM B-2347</strain>
    </source>
</reference>
<dbReference type="InterPro" id="IPR007695">
    <property type="entry name" value="DNA_mismatch_repair_MutS-lik_N"/>
</dbReference>
<dbReference type="PIRSF" id="PIRSF037677">
    <property type="entry name" value="DNA_mis_repair_Msh6"/>
    <property type="match status" value="1"/>
</dbReference>